<dbReference type="SUPFAM" id="SSF52980">
    <property type="entry name" value="Restriction endonuclease-like"/>
    <property type="match status" value="1"/>
</dbReference>
<accession>A0A7T7CL19</accession>
<dbReference type="InterPro" id="IPR011335">
    <property type="entry name" value="Restrct_endonuc-II-like"/>
</dbReference>
<dbReference type="Gene3D" id="3.40.91.30">
    <property type="match status" value="1"/>
</dbReference>
<evidence type="ECO:0000313" key="2">
    <source>
        <dbReference type="Proteomes" id="UP000595268"/>
    </source>
</evidence>
<dbReference type="Proteomes" id="UP000595268">
    <property type="component" value="Segment"/>
</dbReference>
<dbReference type="CDD" id="cd22324">
    <property type="entry name" value="Endonuclease_I"/>
    <property type="match status" value="1"/>
</dbReference>
<dbReference type="GO" id="GO:0015074">
    <property type="term" value="P:DNA integration"/>
    <property type="evidence" value="ECO:0007669"/>
    <property type="project" value="InterPro"/>
</dbReference>
<dbReference type="Pfam" id="PF05367">
    <property type="entry name" value="Phage_endo_I"/>
    <property type="match status" value="1"/>
</dbReference>
<protein>
    <submittedName>
        <fullName evidence="1">Endonuclease I</fullName>
    </submittedName>
</protein>
<proteinExistence type="predicted"/>
<sequence length="148" mass="17156">MAKIYSGNAARVGRFRSGLEDKNAKFLDSKGIKYRYEELSLKYTIPESLHSYTPDFILPNGIIVETKGIFDSDDRKKHLLIQKQYPELDIRFVFSSSRAKIYKGSPTSMAEWCEKNGFIFADKLIPVSWLREKHKDIPEGIFKEKKSK</sequence>
<dbReference type="GO" id="GO:0008833">
    <property type="term" value="F:deoxyribonuclease IV (phage-T4-induced) activity"/>
    <property type="evidence" value="ECO:0007669"/>
    <property type="project" value="InterPro"/>
</dbReference>
<keyword evidence="1" id="KW-0540">Nuclease</keyword>
<keyword evidence="1" id="KW-0255">Endonuclease</keyword>
<organism evidence="1 2">
    <name type="scientific">Providencia phage PSTRCR_120</name>
    <dbReference type="NCBI Taxonomy" id="2800826"/>
    <lineage>
        <taxon>Viruses</taxon>
        <taxon>Duplodnaviria</taxon>
        <taxon>Heunggongvirae</taxon>
        <taxon>Uroviricota</taxon>
        <taxon>Caudoviricetes</taxon>
        <taxon>Autographivirales</taxon>
        <taxon>Autotranscriptaviridae</taxon>
        <taxon>Studiervirinae</taxon>
        <taxon>Solymavirus</taxon>
        <taxon>Solymavirus PSTRCR120</taxon>
    </lineage>
</organism>
<reference evidence="1 2" key="1">
    <citation type="submission" date="2020-12" db="EMBL/GenBank/DDBJ databases">
        <authorList>
            <person name="Rakov C."/>
            <person name="Alkalay-Oren S."/>
            <person name="Coppenhagen-Glazer S."/>
            <person name="Hazan R."/>
        </authorList>
    </citation>
    <scope>NUCLEOTIDE SEQUENCE [LARGE SCALE GENOMIC DNA]</scope>
</reference>
<dbReference type="InterPro" id="IPR008029">
    <property type="entry name" value="Phage_T7_Gp3_endoDNaseI"/>
</dbReference>
<dbReference type="GO" id="GO:0016032">
    <property type="term" value="P:viral process"/>
    <property type="evidence" value="ECO:0007669"/>
    <property type="project" value="InterPro"/>
</dbReference>
<keyword evidence="1" id="KW-0378">Hydrolase</keyword>
<keyword evidence="2" id="KW-1185">Reference proteome</keyword>
<name>A0A7T7CL19_9CAUD</name>
<dbReference type="EMBL" id="MW358928">
    <property type="protein sequence ID" value="QQK88343.1"/>
    <property type="molecule type" value="Genomic_DNA"/>
</dbReference>
<evidence type="ECO:0000313" key="1">
    <source>
        <dbReference type="EMBL" id="QQK88343.1"/>
    </source>
</evidence>